<evidence type="ECO:0000313" key="3">
    <source>
        <dbReference type="Proteomes" id="UP000663880"/>
    </source>
</evidence>
<name>A0A821WR06_9NEOP</name>
<evidence type="ECO:0000256" key="1">
    <source>
        <dbReference type="SAM" id="MobiDB-lite"/>
    </source>
</evidence>
<dbReference type="Proteomes" id="UP000663880">
    <property type="component" value="Unassembled WGS sequence"/>
</dbReference>
<comment type="caution">
    <text evidence="2">The sequence shown here is derived from an EMBL/GenBank/DDBJ whole genome shotgun (WGS) entry which is preliminary data.</text>
</comment>
<sequence>MPYCGVEGSAARRETYEVGNVAMEGVTESWSTVTGKKGKGKKSKAGSASKPSCGTSGVASSATPLVVAVPPDPLKLPVGGQSQAQPGLRQQGLGGAKYGQVERSTARVLVEPTTAAVVLTLRKEAAERGHTYAALLSRAKQDISLSGLGIERVSVRTTATGARMLEIPGSQRGKRPTALRSAFGRCWRTWLGWRDLSNVRIFTSETLMIA</sequence>
<keyword evidence="3" id="KW-1185">Reference proteome</keyword>
<proteinExistence type="predicted"/>
<dbReference type="OrthoDB" id="7490362at2759"/>
<dbReference type="AlphaFoldDB" id="A0A821WR06"/>
<evidence type="ECO:0000313" key="2">
    <source>
        <dbReference type="EMBL" id="CAF4927092.1"/>
    </source>
</evidence>
<organism evidence="2 3">
    <name type="scientific">Pieris macdunnoughi</name>
    <dbReference type="NCBI Taxonomy" id="345717"/>
    <lineage>
        <taxon>Eukaryota</taxon>
        <taxon>Metazoa</taxon>
        <taxon>Ecdysozoa</taxon>
        <taxon>Arthropoda</taxon>
        <taxon>Hexapoda</taxon>
        <taxon>Insecta</taxon>
        <taxon>Pterygota</taxon>
        <taxon>Neoptera</taxon>
        <taxon>Endopterygota</taxon>
        <taxon>Lepidoptera</taxon>
        <taxon>Glossata</taxon>
        <taxon>Ditrysia</taxon>
        <taxon>Papilionoidea</taxon>
        <taxon>Pieridae</taxon>
        <taxon>Pierinae</taxon>
        <taxon>Pieris</taxon>
    </lineage>
</organism>
<dbReference type="EMBL" id="CAJOBZ010000061">
    <property type="protein sequence ID" value="CAF4927092.1"/>
    <property type="molecule type" value="Genomic_DNA"/>
</dbReference>
<reference evidence="2" key="1">
    <citation type="submission" date="2021-02" db="EMBL/GenBank/DDBJ databases">
        <authorList>
            <person name="Steward A R."/>
        </authorList>
    </citation>
    <scope>NUCLEOTIDE SEQUENCE</scope>
</reference>
<accession>A0A821WR06</accession>
<feature type="region of interest" description="Disordered" evidence="1">
    <location>
        <begin position="31"/>
        <end position="60"/>
    </location>
</feature>
<gene>
    <name evidence="2" type="ORF">PMACD_LOCUS13536</name>
</gene>
<protein>
    <submittedName>
        <fullName evidence="2">Uncharacterized protein</fullName>
    </submittedName>
</protein>